<evidence type="ECO:0000256" key="1">
    <source>
        <dbReference type="ARBA" id="ARBA00011975"/>
    </source>
</evidence>
<organism evidence="6 7">
    <name type="scientific">Marasmius oreades</name>
    <name type="common">fairy-ring Marasmius</name>
    <dbReference type="NCBI Taxonomy" id="181124"/>
    <lineage>
        <taxon>Eukaryota</taxon>
        <taxon>Fungi</taxon>
        <taxon>Dikarya</taxon>
        <taxon>Basidiomycota</taxon>
        <taxon>Agaricomycotina</taxon>
        <taxon>Agaricomycetes</taxon>
        <taxon>Agaricomycetidae</taxon>
        <taxon>Agaricales</taxon>
        <taxon>Marasmiineae</taxon>
        <taxon>Marasmiaceae</taxon>
        <taxon>Marasmius</taxon>
    </lineage>
</organism>
<dbReference type="SUPFAM" id="SSF53335">
    <property type="entry name" value="S-adenosyl-L-methionine-dependent methyltransferases"/>
    <property type="match status" value="1"/>
</dbReference>
<dbReference type="InterPro" id="IPR029063">
    <property type="entry name" value="SAM-dependent_MTases_sf"/>
</dbReference>
<evidence type="ECO:0000256" key="5">
    <source>
        <dbReference type="SAM" id="MobiDB-lite"/>
    </source>
</evidence>
<keyword evidence="4" id="KW-0949">S-adenosyl-L-methionine</keyword>
<dbReference type="Gene3D" id="3.90.120.10">
    <property type="entry name" value="DNA Methylase, subunit A, domain 2"/>
    <property type="match status" value="1"/>
</dbReference>
<dbReference type="RefSeq" id="XP_043004129.1">
    <property type="nucleotide sequence ID" value="XM_043158774.1"/>
</dbReference>
<dbReference type="Pfam" id="PF00145">
    <property type="entry name" value="DNA_methylase"/>
    <property type="match status" value="1"/>
</dbReference>
<dbReference type="AlphaFoldDB" id="A0A9P7RRC0"/>
<evidence type="ECO:0000256" key="3">
    <source>
        <dbReference type="ARBA" id="ARBA00022679"/>
    </source>
</evidence>
<protein>
    <recommendedName>
        <fullName evidence="1">DNA (cytosine-5-)-methyltransferase</fullName>
        <ecNumber evidence="1">2.1.1.37</ecNumber>
    </recommendedName>
</protein>
<comment type="caution">
    <text evidence="6">The sequence shown here is derived from an EMBL/GenBank/DDBJ whole genome shotgun (WGS) entry which is preliminary data.</text>
</comment>
<keyword evidence="7" id="KW-1185">Reference proteome</keyword>
<dbReference type="KEGG" id="more:E1B28_013606"/>
<name>A0A9P7RRC0_9AGAR</name>
<evidence type="ECO:0000256" key="4">
    <source>
        <dbReference type="ARBA" id="ARBA00022691"/>
    </source>
</evidence>
<proteinExistence type="predicted"/>
<dbReference type="EC" id="2.1.1.37" evidence="1"/>
<dbReference type="GO" id="GO:0044027">
    <property type="term" value="P:negative regulation of gene expression via chromosomal CpG island methylation"/>
    <property type="evidence" value="ECO:0007669"/>
    <property type="project" value="TreeGrafter"/>
</dbReference>
<dbReference type="GO" id="GO:0003886">
    <property type="term" value="F:DNA (cytosine-5-)-methyltransferase activity"/>
    <property type="evidence" value="ECO:0007669"/>
    <property type="project" value="UniProtKB-EC"/>
</dbReference>
<dbReference type="GO" id="GO:0032259">
    <property type="term" value="P:methylation"/>
    <property type="evidence" value="ECO:0007669"/>
    <property type="project" value="UniProtKB-KW"/>
</dbReference>
<accession>A0A9P7RRC0</accession>
<evidence type="ECO:0000256" key="2">
    <source>
        <dbReference type="ARBA" id="ARBA00022603"/>
    </source>
</evidence>
<sequence>MPIFPTPTHGDDDGAPCITVREPIADLDISNPRKGASVGNPVFLAPTDSRKISRYARSMGATDTIENHAISKANVTDWPIANWDAPSVTLRTACSDRWACVHPSGTRQFSPREMARLMSFPDDYFFSGEVREQVKQIGNAVCPIVSRAFGESFKNALLQDYPELRSKFLQDDSESDDEKENPGKRQDITCGHSSKRALDDLVDGNSTPLNSQHKRARYDSGSFPLTI</sequence>
<dbReference type="PANTHER" id="PTHR10629">
    <property type="entry name" value="CYTOSINE-SPECIFIC METHYLTRANSFERASE"/>
    <property type="match status" value="1"/>
</dbReference>
<evidence type="ECO:0000313" key="7">
    <source>
        <dbReference type="Proteomes" id="UP001049176"/>
    </source>
</evidence>
<keyword evidence="2" id="KW-0489">Methyltransferase</keyword>
<dbReference type="EMBL" id="CM032189">
    <property type="protein sequence ID" value="KAG7087658.1"/>
    <property type="molecule type" value="Genomic_DNA"/>
</dbReference>
<dbReference type="GeneID" id="66082681"/>
<dbReference type="InterPro" id="IPR001525">
    <property type="entry name" value="C5_MeTfrase"/>
</dbReference>
<dbReference type="GO" id="GO:0005634">
    <property type="term" value="C:nucleus"/>
    <property type="evidence" value="ECO:0007669"/>
    <property type="project" value="TreeGrafter"/>
</dbReference>
<dbReference type="PANTHER" id="PTHR10629:SF52">
    <property type="entry name" value="DNA (CYTOSINE-5)-METHYLTRANSFERASE 1"/>
    <property type="match status" value="1"/>
</dbReference>
<dbReference type="GO" id="GO:0003677">
    <property type="term" value="F:DNA binding"/>
    <property type="evidence" value="ECO:0007669"/>
    <property type="project" value="TreeGrafter"/>
</dbReference>
<feature type="region of interest" description="Disordered" evidence="5">
    <location>
        <begin position="170"/>
        <end position="227"/>
    </location>
</feature>
<keyword evidence="3" id="KW-0808">Transferase</keyword>
<dbReference type="OrthoDB" id="5376140at2759"/>
<dbReference type="Proteomes" id="UP001049176">
    <property type="component" value="Chromosome 9"/>
</dbReference>
<evidence type="ECO:0000313" key="6">
    <source>
        <dbReference type="EMBL" id="KAG7087658.1"/>
    </source>
</evidence>
<dbReference type="InterPro" id="IPR050390">
    <property type="entry name" value="C5-Methyltransferase"/>
</dbReference>
<gene>
    <name evidence="6" type="ORF">E1B28_013606</name>
</gene>
<reference evidence="6" key="1">
    <citation type="journal article" date="2021" name="Genome Biol. Evol.">
        <title>The assembled and annotated genome of the fairy-ring fungus Marasmius oreades.</title>
        <authorList>
            <person name="Hiltunen M."/>
            <person name="Ament-Velasquez S.L."/>
            <person name="Johannesson H."/>
        </authorList>
    </citation>
    <scope>NUCLEOTIDE SEQUENCE</scope>
    <source>
        <strain evidence="6">03SP1</strain>
    </source>
</reference>